<dbReference type="RefSeq" id="WP_419192607.1">
    <property type="nucleotide sequence ID" value="NZ_CP036279.1"/>
</dbReference>
<dbReference type="GO" id="GO:0006508">
    <property type="term" value="P:proteolysis"/>
    <property type="evidence" value="ECO:0007669"/>
    <property type="project" value="UniProtKB-KW"/>
</dbReference>
<keyword evidence="6" id="KW-0479">Metal-binding</keyword>
<comment type="subcellular location">
    <subcellularLocation>
        <location evidence="2">Membrane</location>
        <topology evidence="2">Multi-pass membrane protein</topology>
    </subcellularLocation>
</comment>
<dbReference type="GO" id="GO:0046872">
    <property type="term" value="F:metal ion binding"/>
    <property type="evidence" value="ECO:0007669"/>
    <property type="project" value="UniProtKB-KW"/>
</dbReference>
<evidence type="ECO:0000256" key="5">
    <source>
        <dbReference type="ARBA" id="ARBA00022692"/>
    </source>
</evidence>
<feature type="transmembrane region" description="Helical" evidence="13">
    <location>
        <begin position="154"/>
        <end position="179"/>
    </location>
</feature>
<evidence type="ECO:0000313" key="16">
    <source>
        <dbReference type="EMBL" id="QDU62544.1"/>
    </source>
</evidence>
<keyword evidence="11 13" id="KW-0472">Membrane</keyword>
<dbReference type="GO" id="GO:0008237">
    <property type="term" value="F:metallopeptidase activity"/>
    <property type="evidence" value="ECO:0007669"/>
    <property type="project" value="UniProtKB-KW"/>
</dbReference>
<evidence type="ECO:0000256" key="12">
    <source>
        <dbReference type="SAM" id="Coils"/>
    </source>
</evidence>
<keyword evidence="9 13" id="KW-1133">Transmembrane helix</keyword>
<evidence type="ECO:0000256" key="9">
    <source>
        <dbReference type="ARBA" id="ARBA00022989"/>
    </source>
</evidence>
<name>A0A518B6E0_9BACT</name>
<evidence type="ECO:0000259" key="14">
    <source>
        <dbReference type="Pfam" id="PF02163"/>
    </source>
</evidence>
<dbReference type="GO" id="GO:0016020">
    <property type="term" value="C:membrane"/>
    <property type="evidence" value="ECO:0007669"/>
    <property type="project" value="UniProtKB-SubCell"/>
</dbReference>
<dbReference type="KEGG" id="knv:Pan216_34110"/>
<reference evidence="16 17" key="1">
    <citation type="submission" date="2019-02" db="EMBL/GenBank/DDBJ databases">
        <title>Deep-cultivation of Planctomycetes and their phenomic and genomic characterization uncovers novel biology.</title>
        <authorList>
            <person name="Wiegand S."/>
            <person name="Jogler M."/>
            <person name="Boedeker C."/>
            <person name="Pinto D."/>
            <person name="Vollmers J."/>
            <person name="Rivas-Marin E."/>
            <person name="Kohn T."/>
            <person name="Peeters S.H."/>
            <person name="Heuer A."/>
            <person name="Rast P."/>
            <person name="Oberbeckmann S."/>
            <person name="Bunk B."/>
            <person name="Jeske O."/>
            <person name="Meyerdierks A."/>
            <person name="Storesund J.E."/>
            <person name="Kallscheuer N."/>
            <person name="Luecker S."/>
            <person name="Lage O.M."/>
            <person name="Pohl T."/>
            <person name="Merkel B.J."/>
            <person name="Hornburger P."/>
            <person name="Mueller R.-W."/>
            <person name="Bruemmer F."/>
            <person name="Labrenz M."/>
            <person name="Spormann A.M."/>
            <person name="Op den Camp H."/>
            <person name="Overmann J."/>
            <person name="Amann R."/>
            <person name="Jetten M.S.M."/>
            <person name="Mascher T."/>
            <person name="Medema M.H."/>
            <person name="Devos D.P."/>
            <person name="Kaster A.-K."/>
            <person name="Ovreas L."/>
            <person name="Rohde M."/>
            <person name="Galperin M.Y."/>
            <person name="Jogler C."/>
        </authorList>
    </citation>
    <scope>NUCLEOTIDE SEQUENCE [LARGE SCALE GENOMIC DNA]</scope>
    <source>
        <strain evidence="16 17">Pan216</strain>
    </source>
</reference>
<evidence type="ECO:0000256" key="4">
    <source>
        <dbReference type="ARBA" id="ARBA00022670"/>
    </source>
</evidence>
<sequence>MTGFGAGHSGAGRWDRQSWSLVLGSIAGIRVRVQIVFILFALFWVLSGYQEGMLVTSLLQVGFLFGVVLLHEFGHCFACRSVGGRADDILMWPLGGLAYCEPPHRPGENLITTLGGPAVNVVIFILVLPILFVAGEVNGSLFNPFVMYVGDDLAIWSFALRVLFKVNYVLLLFNLLPIYPFDGGRVLQELIWFRTNYHTATVWATNIGMGGAVLLAGISLWNQELQLAAIAVFAFIVSYQTRREAEIMGQMPENEFGYDFSEGYTSLERSMGSSSHRPNVLKTLHGRWKAWSSRRQEEHHQKLRAELDRLLEKIHQHGMESLSRQERRILEQASKQLRSRK</sequence>
<protein>
    <submittedName>
        <fullName evidence="16">Peptidase family M50</fullName>
    </submittedName>
</protein>
<comment type="similarity">
    <text evidence="3">Belongs to the peptidase M50B family.</text>
</comment>
<feature type="transmembrane region" description="Helical" evidence="13">
    <location>
        <begin position="200"/>
        <end position="219"/>
    </location>
</feature>
<evidence type="ECO:0000256" key="1">
    <source>
        <dbReference type="ARBA" id="ARBA00001947"/>
    </source>
</evidence>
<dbReference type="CDD" id="cd06161">
    <property type="entry name" value="S2P-M50_SpoIVFB"/>
    <property type="match status" value="1"/>
</dbReference>
<keyword evidence="7" id="KW-0378">Hydrolase</keyword>
<evidence type="ECO:0000313" key="17">
    <source>
        <dbReference type="Proteomes" id="UP000317093"/>
    </source>
</evidence>
<dbReference type="Pfam" id="PF20216">
    <property type="entry name" value="DUF6576"/>
    <property type="match status" value="1"/>
</dbReference>
<organism evidence="16 17">
    <name type="scientific">Kolteria novifilia</name>
    <dbReference type="NCBI Taxonomy" id="2527975"/>
    <lineage>
        <taxon>Bacteria</taxon>
        <taxon>Pseudomonadati</taxon>
        <taxon>Planctomycetota</taxon>
        <taxon>Planctomycetia</taxon>
        <taxon>Kolteriales</taxon>
        <taxon>Kolteriaceae</taxon>
        <taxon>Kolteria</taxon>
    </lineage>
</organism>
<comment type="cofactor">
    <cofactor evidence="1">
        <name>Zn(2+)</name>
        <dbReference type="ChEBI" id="CHEBI:29105"/>
    </cofactor>
</comment>
<feature type="coiled-coil region" evidence="12">
    <location>
        <begin position="293"/>
        <end position="320"/>
    </location>
</feature>
<evidence type="ECO:0000256" key="11">
    <source>
        <dbReference type="ARBA" id="ARBA00023136"/>
    </source>
</evidence>
<feature type="domain" description="Peptidase M50" evidence="14">
    <location>
        <begin position="64"/>
        <end position="205"/>
    </location>
</feature>
<evidence type="ECO:0000256" key="3">
    <source>
        <dbReference type="ARBA" id="ARBA00007931"/>
    </source>
</evidence>
<feature type="domain" description="DUF6576" evidence="15">
    <location>
        <begin position="301"/>
        <end position="336"/>
    </location>
</feature>
<keyword evidence="5 13" id="KW-0812">Transmembrane</keyword>
<feature type="transmembrane region" description="Helical" evidence="13">
    <location>
        <begin position="114"/>
        <end position="134"/>
    </location>
</feature>
<keyword evidence="17" id="KW-1185">Reference proteome</keyword>
<evidence type="ECO:0000256" key="6">
    <source>
        <dbReference type="ARBA" id="ARBA00022723"/>
    </source>
</evidence>
<feature type="transmembrane region" description="Helical" evidence="13">
    <location>
        <begin position="52"/>
        <end position="70"/>
    </location>
</feature>
<dbReference type="InterPro" id="IPR008915">
    <property type="entry name" value="Peptidase_M50"/>
</dbReference>
<evidence type="ECO:0000256" key="10">
    <source>
        <dbReference type="ARBA" id="ARBA00023049"/>
    </source>
</evidence>
<dbReference type="InterPro" id="IPR046483">
    <property type="entry name" value="DUF6576"/>
</dbReference>
<dbReference type="EMBL" id="CP036279">
    <property type="protein sequence ID" value="QDU62544.1"/>
    <property type="molecule type" value="Genomic_DNA"/>
</dbReference>
<gene>
    <name evidence="16" type="ORF">Pan216_34110</name>
</gene>
<keyword evidence="4" id="KW-0645">Protease</keyword>
<feature type="transmembrane region" description="Helical" evidence="13">
    <location>
        <begin position="225"/>
        <end position="241"/>
    </location>
</feature>
<evidence type="ECO:0000256" key="2">
    <source>
        <dbReference type="ARBA" id="ARBA00004141"/>
    </source>
</evidence>
<evidence type="ECO:0000259" key="15">
    <source>
        <dbReference type="Pfam" id="PF20216"/>
    </source>
</evidence>
<accession>A0A518B6E0</accession>
<keyword evidence="8" id="KW-0862">Zinc</keyword>
<evidence type="ECO:0000256" key="8">
    <source>
        <dbReference type="ARBA" id="ARBA00022833"/>
    </source>
</evidence>
<dbReference type="AlphaFoldDB" id="A0A518B6E0"/>
<proteinExistence type="inferred from homology"/>
<evidence type="ECO:0000256" key="13">
    <source>
        <dbReference type="SAM" id="Phobius"/>
    </source>
</evidence>
<evidence type="ECO:0000256" key="7">
    <source>
        <dbReference type="ARBA" id="ARBA00022801"/>
    </source>
</evidence>
<feature type="transmembrane region" description="Helical" evidence="13">
    <location>
        <begin position="21"/>
        <end position="46"/>
    </location>
</feature>
<keyword evidence="12" id="KW-0175">Coiled coil</keyword>
<keyword evidence="10" id="KW-0482">Metalloprotease</keyword>
<dbReference type="Proteomes" id="UP000317093">
    <property type="component" value="Chromosome"/>
</dbReference>
<dbReference type="PANTHER" id="PTHR39188">
    <property type="entry name" value="MEMBRANE-ASSOCIATED ZINC METALLOPROTEASE M50B"/>
    <property type="match status" value="1"/>
</dbReference>
<dbReference type="Pfam" id="PF02163">
    <property type="entry name" value="Peptidase_M50"/>
    <property type="match status" value="1"/>
</dbReference>
<dbReference type="PANTHER" id="PTHR39188:SF3">
    <property type="entry name" value="STAGE IV SPORULATION PROTEIN FB"/>
    <property type="match status" value="1"/>
</dbReference>